<feature type="domain" description="Phosphatidic acid phosphatase type 2/haloperoxidase" evidence="2">
    <location>
        <begin position="93"/>
        <end position="216"/>
    </location>
</feature>
<feature type="transmembrane region" description="Helical" evidence="1">
    <location>
        <begin position="169"/>
        <end position="189"/>
    </location>
</feature>
<keyword evidence="4" id="KW-1185">Reference proteome</keyword>
<keyword evidence="1" id="KW-0472">Membrane</keyword>
<evidence type="ECO:0000256" key="1">
    <source>
        <dbReference type="SAM" id="Phobius"/>
    </source>
</evidence>
<feature type="transmembrane region" description="Helical" evidence="1">
    <location>
        <begin position="60"/>
        <end position="77"/>
    </location>
</feature>
<dbReference type="SUPFAM" id="SSF48317">
    <property type="entry name" value="Acid phosphatase/Vanadium-dependent haloperoxidase"/>
    <property type="match status" value="1"/>
</dbReference>
<comment type="caution">
    <text evidence="3">The sequence shown here is derived from an EMBL/GenBank/DDBJ whole genome shotgun (WGS) entry which is preliminary data.</text>
</comment>
<feature type="transmembrane region" description="Helical" evidence="1">
    <location>
        <begin position="195"/>
        <end position="217"/>
    </location>
</feature>
<dbReference type="RefSeq" id="WP_266122221.1">
    <property type="nucleotide sequence ID" value="NZ_JAJHNU010000001.1"/>
</dbReference>
<sequence>MNVRPLFKYSIVIFLLMAVLARITQQSETDIALSQLFFDSSTATFPYQYQTGLDFFGTKLVWWIPFGGAVLMAWKAWSCQRGSQDQWAWLAGAVLLGSGPLLAGVLKHLTAMPRPIHAEIFAGAQAMPTYFWTKSLQAAGNALPSAHASAGFVLIALFFVGSLTNNRRLMWGGLGIGLLAGGVFGLMRIVQGYHFLSQVLWSCSVIGLYACLIFSLADWGHRKYVQH</sequence>
<feature type="transmembrane region" description="Helical" evidence="1">
    <location>
        <begin position="142"/>
        <end position="162"/>
    </location>
</feature>
<evidence type="ECO:0000313" key="3">
    <source>
        <dbReference type="EMBL" id="MDN4120470.1"/>
    </source>
</evidence>
<evidence type="ECO:0000313" key="4">
    <source>
        <dbReference type="Proteomes" id="UP001168613"/>
    </source>
</evidence>
<name>A0ABT8EH49_9BURK</name>
<accession>A0ABT8EH49</accession>
<feature type="transmembrane region" description="Helical" evidence="1">
    <location>
        <begin position="89"/>
        <end position="106"/>
    </location>
</feature>
<dbReference type="Proteomes" id="UP001168613">
    <property type="component" value="Unassembled WGS sequence"/>
</dbReference>
<keyword evidence="1" id="KW-1133">Transmembrane helix</keyword>
<protein>
    <submittedName>
        <fullName evidence="3">Phosphatase PAP2 family protein</fullName>
    </submittedName>
</protein>
<proteinExistence type="predicted"/>
<dbReference type="Gene3D" id="1.20.144.10">
    <property type="entry name" value="Phosphatidic acid phosphatase type 2/haloperoxidase"/>
    <property type="match status" value="1"/>
</dbReference>
<reference evidence="3" key="1">
    <citation type="submission" date="2021-11" db="EMBL/GenBank/DDBJ databases">
        <title>Draft genome sequence of Alcaligenes endophyticus type strain CCUG 75668T.</title>
        <authorList>
            <person name="Salva-Serra F."/>
            <person name="Duran R.E."/>
            <person name="Seeger M."/>
            <person name="Moore E.R.B."/>
            <person name="Jaen-Luchoro D."/>
        </authorList>
    </citation>
    <scope>NUCLEOTIDE SEQUENCE</scope>
    <source>
        <strain evidence="3">CCUG 75668</strain>
    </source>
</reference>
<dbReference type="InterPro" id="IPR036938">
    <property type="entry name" value="PAP2/HPO_sf"/>
</dbReference>
<dbReference type="Pfam" id="PF01569">
    <property type="entry name" value="PAP2"/>
    <property type="match status" value="1"/>
</dbReference>
<organism evidence="3 4">
    <name type="scientific">Alcaligenes endophyticus</name>
    <dbReference type="NCBI Taxonomy" id="1929088"/>
    <lineage>
        <taxon>Bacteria</taxon>
        <taxon>Pseudomonadati</taxon>
        <taxon>Pseudomonadota</taxon>
        <taxon>Betaproteobacteria</taxon>
        <taxon>Burkholderiales</taxon>
        <taxon>Alcaligenaceae</taxon>
        <taxon>Alcaligenes</taxon>
    </lineage>
</organism>
<gene>
    <name evidence="3" type="ORF">LMS43_04105</name>
</gene>
<dbReference type="InterPro" id="IPR000326">
    <property type="entry name" value="PAP2/HPO"/>
</dbReference>
<evidence type="ECO:0000259" key="2">
    <source>
        <dbReference type="Pfam" id="PF01569"/>
    </source>
</evidence>
<keyword evidence="1" id="KW-0812">Transmembrane</keyword>
<dbReference type="EMBL" id="JAJHNU010000001">
    <property type="protein sequence ID" value="MDN4120470.1"/>
    <property type="molecule type" value="Genomic_DNA"/>
</dbReference>